<dbReference type="EMBL" id="FNOU01000039">
    <property type="protein sequence ID" value="SDY47062.1"/>
    <property type="molecule type" value="Genomic_DNA"/>
</dbReference>
<dbReference type="Pfam" id="PF13276">
    <property type="entry name" value="HTH_21"/>
    <property type="match status" value="1"/>
</dbReference>
<dbReference type="AlphaFoldDB" id="A0A1H3K4E5"/>
<dbReference type="InterPro" id="IPR036397">
    <property type="entry name" value="RNaseH_sf"/>
</dbReference>
<organism evidence="3 4">
    <name type="scientific">Eubacterium barkeri</name>
    <name type="common">Clostridium barkeri</name>
    <dbReference type="NCBI Taxonomy" id="1528"/>
    <lineage>
        <taxon>Bacteria</taxon>
        <taxon>Bacillati</taxon>
        <taxon>Bacillota</taxon>
        <taxon>Clostridia</taxon>
        <taxon>Eubacteriales</taxon>
        <taxon>Eubacteriaceae</taxon>
        <taxon>Eubacterium</taxon>
    </lineage>
</organism>
<dbReference type="RefSeq" id="WP_176770957.1">
    <property type="nucleotide sequence ID" value="NZ_FNOU01000039.1"/>
</dbReference>
<evidence type="ECO:0000256" key="1">
    <source>
        <dbReference type="ARBA" id="ARBA00002286"/>
    </source>
</evidence>
<reference evidence="4" key="1">
    <citation type="submission" date="2016-10" db="EMBL/GenBank/DDBJ databases">
        <authorList>
            <person name="Varghese N."/>
            <person name="Submissions S."/>
        </authorList>
    </citation>
    <scope>NUCLEOTIDE SEQUENCE [LARGE SCALE GENOMIC DNA]</scope>
    <source>
        <strain evidence="4">VPI 5359</strain>
    </source>
</reference>
<dbReference type="GO" id="GO:0015074">
    <property type="term" value="P:DNA integration"/>
    <property type="evidence" value="ECO:0007669"/>
    <property type="project" value="InterPro"/>
</dbReference>
<accession>A0A1H3K4E5</accession>
<dbReference type="STRING" id="1528.SAMN04488579_1395"/>
<evidence type="ECO:0000313" key="3">
    <source>
        <dbReference type="EMBL" id="SDY47062.1"/>
    </source>
</evidence>
<name>A0A1H3K4E5_EUBBA</name>
<dbReference type="Pfam" id="PF00665">
    <property type="entry name" value="rve"/>
    <property type="match status" value="1"/>
</dbReference>
<evidence type="ECO:0000313" key="4">
    <source>
        <dbReference type="Proteomes" id="UP000199652"/>
    </source>
</evidence>
<protein>
    <submittedName>
        <fullName evidence="3">Integrase core domain-containing protein</fullName>
    </submittedName>
</protein>
<evidence type="ECO:0000259" key="2">
    <source>
        <dbReference type="PROSITE" id="PS50994"/>
    </source>
</evidence>
<dbReference type="InterPro" id="IPR012337">
    <property type="entry name" value="RNaseH-like_sf"/>
</dbReference>
<dbReference type="InterPro" id="IPR050900">
    <property type="entry name" value="Transposase_IS3/IS150/IS904"/>
</dbReference>
<dbReference type="InterPro" id="IPR001584">
    <property type="entry name" value="Integrase_cat-core"/>
</dbReference>
<comment type="function">
    <text evidence="1">Involved in the transposition of the insertion sequence.</text>
</comment>
<feature type="domain" description="Integrase catalytic" evidence="2">
    <location>
        <begin position="64"/>
        <end position="161"/>
    </location>
</feature>
<dbReference type="PANTHER" id="PTHR46889:SF4">
    <property type="entry name" value="TRANSPOSASE INSO FOR INSERTION SEQUENCE ELEMENT IS911B-RELATED"/>
    <property type="match status" value="1"/>
</dbReference>
<sequence length="161" mass="18259">MSPQIKKRFSAEVKACFEQNKKLYGAIKIHCKLIEKGIPCSIKRVQRQELRSIVVIKHSYKVNQGKVPDNKENILNRDFTAETINQKWATDITYIYVLREGWTYLASVMDLYDRKIIGAYGKNITAGLALNAVKNACLNVTDTMGIILHSDLGSQVRQEVA</sequence>
<dbReference type="PROSITE" id="PS50994">
    <property type="entry name" value="INTEGRASE"/>
    <property type="match status" value="1"/>
</dbReference>
<keyword evidence="4" id="KW-1185">Reference proteome</keyword>
<dbReference type="Gene3D" id="3.30.420.10">
    <property type="entry name" value="Ribonuclease H-like superfamily/Ribonuclease H"/>
    <property type="match status" value="1"/>
</dbReference>
<proteinExistence type="predicted"/>
<dbReference type="SUPFAM" id="SSF53098">
    <property type="entry name" value="Ribonuclease H-like"/>
    <property type="match status" value="1"/>
</dbReference>
<dbReference type="GO" id="GO:0003676">
    <property type="term" value="F:nucleic acid binding"/>
    <property type="evidence" value="ECO:0007669"/>
    <property type="project" value="InterPro"/>
</dbReference>
<dbReference type="InterPro" id="IPR025948">
    <property type="entry name" value="HTH-like_dom"/>
</dbReference>
<gene>
    <name evidence="3" type="ORF">SAMN04488579_1395</name>
</gene>
<dbReference type="PANTHER" id="PTHR46889">
    <property type="entry name" value="TRANSPOSASE INSF FOR INSERTION SEQUENCE IS3B-RELATED"/>
    <property type="match status" value="1"/>
</dbReference>
<dbReference type="Proteomes" id="UP000199652">
    <property type="component" value="Unassembled WGS sequence"/>
</dbReference>